<evidence type="ECO:0000313" key="2">
    <source>
        <dbReference type="Proteomes" id="UP000271650"/>
    </source>
</evidence>
<sequence>MPLVRSKIYGSNRYRLQAGLLFLFLSGLAGPGWAKVGKPAWSGNIGLGASSSTGTSQSLSANTQDALHWHGGQWEDSAHLDYNYAQSQGIVDADRLVLQNQARYLFTPAEYAFGNLRYDRNHFDGYYYRMDETLGYGRRWHPHRDMRLDLEAGAGAREAHRIGSRSHLRPILRLHGRYQWNLDRHAAFSQSVDAILASNGANTYESVTALRSQVYGPLAMKLSYTATYNTQVPISYQKLNTLAAVNLVYNF</sequence>
<keyword evidence="2" id="KW-1185">Reference proteome</keyword>
<evidence type="ECO:0000313" key="1">
    <source>
        <dbReference type="EMBL" id="XRI77029.1"/>
    </source>
</evidence>
<accession>A0ACD5HNP7</accession>
<dbReference type="EMBL" id="CP127527">
    <property type="protein sequence ID" value="XRI77029.1"/>
    <property type="molecule type" value="Genomic_DNA"/>
</dbReference>
<organism evidence="1 2">
    <name type="scientific">Acidithiobacillus sulfuriphilus</name>
    <dbReference type="NCBI Taxonomy" id="1867749"/>
    <lineage>
        <taxon>Bacteria</taxon>
        <taxon>Pseudomonadati</taxon>
        <taxon>Pseudomonadota</taxon>
        <taxon>Acidithiobacillia</taxon>
        <taxon>Acidithiobacillales</taxon>
        <taxon>Acidithiobacillaceae</taxon>
        <taxon>Acidithiobacillus</taxon>
    </lineage>
</organism>
<proteinExistence type="predicted"/>
<name>A0ACD5HNP7_9PROT</name>
<reference evidence="1 2" key="1">
    <citation type="journal article" date="2019" name="Int. J. Syst. Evol. Microbiol.">
        <title>Acidithiobacillus sulfuriphilus sp. nov.: an extremely acidophilic sulfur-oxidizing chemolithotroph isolated from a neutral pH environment.</title>
        <authorList>
            <person name="Falagan C."/>
            <person name="Moya-Beltran A."/>
            <person name="Castro M."/>
            <person name="Quatrini R."/>
            <person name="Johnson D.B."/>
        </authorList>
    </citation>
    <scope>NUCLEOTIDE SEQUENCE [LARGE SCALE GENOMIC DNA]</scope>
    <source>
        <strain evidence="1 2">CJ-2</strain>
    </source>
</reference>
<protein>
    <submittedName>
        <fullName evidence="1">DUF481 domain-containing protein</fullName>
    </submittedName>
</protein>
<gene>
    <name evidence="1" type="ORF">EC580_013895</name>
</gene>
<dbReference type="Proteomes" id="UP000271650">
    <property type="component" value="Chromosome"/>
</dbReference>